<evidence type="ECO:0000313" key="5">
    <source>
        <dbReference type="Proteomes" id="UP000188268"/>
    </source>
</evidence>
<keyword evidence="4" id="KW-0378">Hydrolase</keyword>
<dbReference type="InterPro" id="IPR054363">
    <property type="entry name" value="GH95_cat"/>
</dbReference>
<dbReference type="PANTHER" id="PTHR31084">
    <property type="entry name" value="ALPHA-L-FUCOSIDASE 2"/>
    <property type="match status" value="1"/>
</dbReference>
<organism evidence="4 5">
    <name type="scientific">Corchorus capsularis</name>
    <name type="common">Jute</name>
    <dbReference type="NCBI Taxonomy" id="210143"/>
    <lineage>
        <taxon>Eukaryota</taxon>
        <taxon>Viridiplantae</taxon>
        <taxon>Streptophyta</taxon>
        <taxon>Embryophyta</taxon>
        <taxon>Tracheophyta</taxon>
        <taxon>Spermatophyta</taxon>
        <taxon>Magnoliopsida</taxon>
        <taxon>eudicotyledons</taxon>
        <taxon>Gunneridae</taxon>
        <taxon>Pentapetalae</taxon>
        <taxon>rosids</taxon>
        <taxon>malvids</taxon>
        <taxon>Malvales</taxon>
        <taxon>Malvaceae</taxon>
        <taxon>Grewioideae</taxon>
        <taxon>Apeibeae</taxon>
        <taxon>Corchorus</taxon>
    </lineage>
</organism>
<dbReference type="Pfam" id="PF22124">
    <property type="entry name" value="Glyco_hydro_95_cat"/>
    <property type="match status" value="1"/>
</dbReference>
<reference evidence="4 5" key="1">
    <citation type="submission" date="2013-09" db="EMBL/GenBank/DDBJ databases">
        <title>Corchorus capsularis genome sequencing.</title>
        <authorList>
            <person name="Alam M."/>
            <person name="Haque M.S."/>
            <person name="Islam M.S."/>
            <person name="Emdad E.M."/>
            <person name="Islam M.M."/>
            <person name="Ahmed B."/>
            <person name="Halim A."/>
            <person name="Hossen Q.M.M."/>
            <person name="Hossain M.Z."/>
            <person name="Ahmed R."/>
            <person name="Khan M.M."/>
            <person name="Islam R."/>
            <person name="Rashid M.M."/>
            <person name="Khan S.A."/>
            <person name="Rahman M.S."/>
            <person name="Alam M."/>
        </authorList>
    </citation>
    <scope>NUCLEOTIDE SEQUENCE [LARGE SCALE GENOMIC DNA]</scope>
    <source>
        <strain evidence="5">cv. CVL-1</strain>
        <tissue evidence="4">Whole seedling</tissue>
    </source>
</reference>
<gene>
    <name evidence="4" type="ORF">CCACVL1_17047</name>
</gene>
<dbReference type="GO" id="GO:0005975">
    <property type="term" value="P:carbohydrate metabolic process"/>
    <property type="evidence" value="ECO:0007669"/>
    <property type="project" value="InterPro"/>
</dbReference>
<dbReference type="Proteomes" id="UP000188268">
    <property type="component" value="Unassembled WGS sequence"/>
</dbReference>
<dbReference type="STRING" id="210143.A0A1R3HUA8"/>
<dbReference type="EMBL" id="AWWV01011147">
    <property type="protein sequence ID" value="OMO73967.1"/>
    <property type="molecule type" value="Genomic_DNA"/>
</dbReference>
<dbReference type="InterPro" id="IPR049053">
    <property type="entry name" value="AFCA-like_C"/>
</dbReference>
<dbReference type="SUPFAM" id="SSF48208">
    <property type="entry name" value="Six-hairpin glycosidases"/>
    <property type="match status" value="1"/>
</dbReference>
<protein>
    <submittedName>
        <fullName evidence="4">Six-hairpin glycosidase-like protein</fullName>
    </submittedName>
</protein>
<keyword evidence="4" id="KW-0326">Glycosidase</keyword>
<dbReference type="OrthoDB" id="2848340at2759"/>
<feature type="domain" description="Glycosyl hydrolase family 95 catalytic" evidence="3">
    <location>
        <begin position="379"/>
        <end position="661"/>
    </location>
</feature>
<dbReference type="GO" id="GO:0004560">
    <property type="term" value="F:alpha-L-fucosidase activity"/>
    <property type="evidence" value="ECO:0007669"/>
    <property type="project" value="InterPro"/>
</dbReference>
<dbReference type="AlphaFoldDB" id="A0A1R3HUA8"/>
<accession>A0A1R3HUA8</accession>
<proteinExistence type="predicted"/>
<dbReference type="Gene3D" id="2.70.98.50">
    <property type="entry name" value="putative glycoside hydrolase family protein from bacillus halodurans"/>
    <property type="match status" value="1"/>
</dbReference>
<dbReference type="Gene3D" id="1.50.10.10">
    <property type="match status" value="1"/>
</dbReference>
<dbReference type="InterPro" id="IPR012341">
    <property type="entry name" value="6hp_glycosidase-like_sf"/>
</dbReference>
<dbReference type="InterPro" id="IPR008928">
    <property type="entry name" value="6-hairpin_glycosidase_sf"/>
</dbReference>
<dbReference type="Pfam" id="PF14498">
    <property type="entry name" value="Glyco_hyd_65N_2"/>
    <property type="match status" value="1"/>
</dbReference>
<dbReference type="InterPro" id="IPR027414">
    <property type="entry name" value="GH95_N_dom"/>
</dbReference>
<evidence type="ECO:0000259" key="1">
    <source>
        <dbReference type="Pfam" id="PF14498"/>
    </source>
</evidence>
<dbReference type="Gramene" id="OMO73967">
    <property type="protein sequence ID" value="OMO73967"/>
    <property type="gene ID" value="CCACVL1_17047"/>
</dbReference>
<evidence type="ECO:0000259" key="3">
    <source>
        <dbReference type="Pfam" id="PF22124"/>
    </source>
</evidence>
<comment type="caution">
    <text evidence="4">The sequence shown here is derived from an EMBL/GenBank/DDBJ whole genome shotgun (WGS) entry which is preliminary data.</text>
</comment>
<feature type="domain" description="Glycosyl hydrolase family 95 N-terminal" evidence="1">
    <location>
        <begin position="27"/>
        <end position="273"/>
    </location>
</feature>
<dbReference type="PIRSF" id="PIRSF007663">
    <property type="entry name" value="UCP007663"/>
    <property type="match status" value="1"/>
</dbReference>
<dbReference type="Pfam" id="PF21307">
    <property type="entry name" value="Glyco_hydro_95_C"/>
    <property type="match status" value="1"/>
</dbReference>
<sequence length="863" mass="96525">MAELWNPSSMGSSYSYSESSSRPLKVTFNEPAKYWTDALPIGNGRLGAMVWGGVASELLQLNEDTLWTGVPGNYTNPDAPKALLEVRNLVDSGEYAEATAAAAKLVGNPEDVYQLLGDIKLEFDDSHLNYAKETYHRELDLDTATIRIKYTVGDVEFSREHFSSNPNQVIATKISANKPGSVSFVVSLDRKLDHWCQINGKSQIIMEGCCPENRIPPQVYGNGNAKGIKFSAVLDLQISEGNGMIHIIDDKKLKVEGSDWVVLLLVASSSFDGPFTKPLDSKKDPTSYSLSALKLIRNLSYANLYAHHLNDYQNLFHRVSLQLSKSSLPHFCLKQNQDDKASTAERIKTFEMDEDPSLVELLFQFGRYLLISSSRPGTQVNYEANGWVVHHKSDIWAKSSADQGDVDWALWPMGGAWLCVHLWEHYTYTLDTDFLKDKAYPLLEGCGLFLLDWLIEGQGGYLETNPSTSPEHDFIAPDGKIASVSYSSTMDMAIIKEVFSAIVSAAEVLDKHEDDLVKRVHEALSRLYPPKIAKDGSLMEWAQDFQDPDVHHRHLSHLFGLFPGHTITIEATPDLCKAAEQTLHRRGEDGPGWSTTWKAALWARLHNSEHSYRMVKHLINFVDSEHEKPFEGGLYSNLFAAHPPFQIDANFGFTAAVAEMLVQSTLEDLYLLPALPRDKWANGYVKGLMARGGVTVSICWEEENLHEVGLWLKHQKSSKRLRLHYRETVVSVNLSSEMLYTYNRDYSRRATTTVVHKTFAAKMAWRSAGSLSRSVMSAARAPSLRTAPPMPRLRPSVSSAPRLQSRRISFAPSRNLGELGCVQSFLPLHSVVPTARLTSHLTVNARGCCELSHGTFCRTCQDR</sequence>
<evidence type="ECO:0000313" key="4">
    <source>
        <dbReference type="EMBL" id="OMO73967.1"/>
    </source>
</evidence>
<name>A0A1R3HUA8_COCAP</name>
<dbReference type="PANTHER" id="PTHR31084:SF15">
    <property type="entry name" value="ALPHA-L-FUCOSIDASE 2-LIKE"/>
    <property type="match status" value="1"/>
</dbReference>
<dbReference type="OMA" id="SMWPMGA"/>
<evidence type="ECO:0000259" key="2">
    <source>
        <dbReference type="Pfam" id="PF21307"/>
    </source>
</evidence>
<dbReference type="InterPro" id="IPR016518">
    <property type="entry name" value="Alpha-L-fucosidase"/>
</dbReference>
<keyword evidence="5" id="KW-1185">Reference proteome</keyword>
<feature type="domain" description="Alpha fucosidase A-like C-terminal" evidence="2">
    <location>
        <begin position="663"/>
        <end position="730"/>
    </location>
</feature>